<dbReference type="Proteomes" id="UP001342314">
    <property type="component" value="Unassembled WGS sequence"/>
</dbReference>
<sequence length="219" mass="23433">MSFPGKLQPIGGLANLSAGVKVNKRSASFTPIGRSSASAAKASRIEFDESVSTSEPAPAGTNRFPTYPETGLCVYTLEYQQFYSEGSERLKKKKPDMKRNKLRKKLDRMWDQLHPLAIDDKSSANNNGTAADDKSSGSGDTRKNGSAASSGPSVKPTDDKHSDNGSGELDGQNTLRGSSLTTEDRDGEDGGVVGAEHETLGVHKVWHEVEASDEDDESV</sequence>
<evidence type="ECO:0000313" key="2">
    <source>
        <dbReference type="EMBL" id="GJN89544.1"/>
    </source>
</evidence>
<organism evidence="2 3">
    <name type="scientific">Rhodotorula paludigena</name>
    <dbReference type="NCBI Taxonomy" id="86838"/>
    <lineage>
        <taxon>Eukaryota</taxon>
        <taxon>Fungi</taxon>
        <taxon>Dikarya</taxon>
        <taxon>Basidiomycota</taxon>
        <taxon>Pucciniomycotina</taxon>
        <taxon>Microbotryomycetes</taxon>
        <taxon>Sporidiobolales</taxon>
        <taxon>Sporidiobolaceae</taxon>
        <taxon>Rhodotorula</taxon>
    </lineage>
</organism>
<feature type="compositionally biased region" description="Basic and acidic residues" evidence="1">
    <location>
        <begin position="107"/>
        <end position="122"/>
    </location>
</feature>
<dbReference type="AlphaFoldDB" id="A0AAV5GG32"/>
<feature type="region of interest" description="Disordered" evidence="1">
    <location>
        <begin position="31"/>
        <end position="67"/>
    </location>
</feature>
<gene>
    <name evidence="2" type="ORF">Rhopal_002531-T1</name>
</gene>
<reference evidence="2 3" key="1">
    <citation type="submission" date="2021-12" db="EMBL/GenBank/DDBJ databases">
        <title>High titer production of polyol ester of fatty acids by Rhodotorula paludigena BS15 towards product separation-free biomass refinery.</title>
        <authorList>
            <person name="Mano J."/>
            <person name="Ono H."/>
            <person name="Tanaka T."/>
            <person name="Naito K."/>
            <person name="Sushida H."/>
            <person name="Ike M."/>
            <person name="Tokuyasu K."/>
            <person name="Kitaoka M."/>
        </authorList>
    </citation>
    <scope>NUCLEOTIDE SEQUENCE [LARGE SCALE GENOMIC DNA]</scope>
    <source>
        <strain evidence="2 3">BS15</strain>
    </source>
</reference>
<feature type="compositionally biased region" description="Basic and acidic residues" evidence="1">
    <location>
        <begin position="195"/>
        <end position="210"/>
    </location>
</feature>
<protein>
    <submittedName>
        <fullName evidence="2">Uncharacterized protein</fullName>
    </submittedName>
</protein>
<comment type="caution">
    <text evidence="2">The sequence shown here is derived from an EMBL/GenBank/DDBJ whole genome shotgun (WGS) entry which is preliminary data.</text>
</comment>
<dbReference type="EMBL" id="BQKY01000005">
    <property type="protein sequence ID" value="GJN89544.1"/>
    <property type="molecule type" value="Genomic_DNA"/>
</dbReference>
<feature type="region of interest" description="Disordered" evidence="1">
    <location>
        <begin position="85"/>
        <end position="219"/>
    </location>
</feature>
<feature type="compositionally biased region" description="Polar residues" evidence="1">
    <location>
        <begin position="171"/>
        <end position="181"/>
    </location>
</feature>
<evidence type="ECO:0000256" key="1">
    <source>
        <dbReference type="SAM" id="MobiDB-lite"/>
    </source>
</evidence>
<name>A0AAV5GG32_9BASI</name>
<feature type="compositionally biased region" description="Basic residues" evidence="1">
    <location>
        <begin position="90"/>
        <end position="106"/>
    </location>
</feature>
<keyword evidence="3" id="KW-1185">Reference proteome</keyword>
<feature type="compositionally biased region" description="Basic and acidic residues" evidence="1">
    <location>
        <begin position="131"/>
        <end position="143"/>
    </location>
</feature>
<evidence type="ECO:0000313" key="3">
    <source>
        <dbReference type="Proteomes" id="UP001342314"/>
    </source>
</evidence>
<accession>A0AAV5GG32</accession>
<proteinExistence type="predicted"/>